<evidence type="ECO:0000259" key="2">
    <source>
        <dbReference type="Pfam" id="PF02563"/>
    </source>
</evidence>
<dbReference type="AlphaFoldDB" id="A0A4Q2SZF3"/>
<comment type="caution">
    <text evidence="4">The sequence shown here is derived from an EMBL/GenBank/DDBJ whole genome shotgun (WGS) entry which is preliminary data.</text>
</comment>
<keyword evidence="1" id="KW-0732">Signal</keyword>
<dbReference type="PANTHER" id="PTHR33619">
    <property type="entry name" value="POLYSACCHARIDE EXPORT PROTEIN GFCE-RELATED"/>
    <property type="match status" value="1"/>
</dbReference>
<dbReference type="PANTHER" id="PTHR33619:SF3">
    <property type="entry name" value="POLYSACCHARIDE EXPORT PROTEIN GFCE-RELATED"/>
    <property type="match status" value="1"/>
</dbReference>
<sequence>MHAFFRRRTSTDAGLSALVSPLALSLCAVLAFHGTLRAEEYHLGVMDKLRVRVAEWQTAEGAVRDWSAVSGDYTVGASGKISLPFLGELAASGKTTEEVSGEIGEKMQQLFGLRDRPSASVEIAQYRPIYLSGEIQSPGQYAYVPGMTVLKALSLGGGMRRPDPGQRVARDYIRSEGDASVLIAERNRLLARRARLQAEIADKDSISLPKELEGVSEADQLLASETALMKSRDKRLTLQLQALADLKTLLNSEIESLAKKSDTQSRQLELVQSDREKVYNLTEKGLAVSSRRLSIEQQVTDLQAGLLDIDTASLKARQDINKAGQDETNLRNDWDAQLAQELQNTERELETNTLKLGTSRDLMSEALMQSAAEATSAKETATVTYAIVREVDGKAREMTADENTPVLPGDVVKVSVGVAMR</sequence>
<evidence type="ECO:0000313" key="4">
    <source>
        <dbReference type="EMBL" id="RYC10014.1"/>
    </source>
</evidence>
<dbReference type="OrthoDB" id="9798876at2"/>
<dbReference type="InterPro" id="IPR003715">
    <property type="entry name" value="Poly_export_N"/>
</dbReference>
<dbReference type="GO" id="GO:0015159">
    <property type="term" value="F:polysaccharide transmembrane transporter activity"/>
    <property type="evidence" value="ECO:0007669"/>
    <property type="project" value="InterPro"/>
</dbReference>
<protein>
    <submittedName>
        <fullName evidence="4">Sugar ABC transporter substrate-binding protein</fullName>
    </submittedName>
</protein>
<name>A0A4Q2SZF3_9HYPH</name>
<feature type="domain" description="AprE-like long alpha-helical hairpin" evidence="3">
    <location>
        <begin position="179"/>
        <end position="361"/>
    </location>
</feature>
<organism evidence="4 5">
    <name type="scientific">Ciceribacter ferrooxidans</name>
    <dbReference type="NCBI Taxonomy" id="2509717"/>
    <lineage>
        <taxon>Bacteria</taxon>
        <taxon>Pseudomonadati</taxon>
        <taxon>Pseudomonadota</taxon>
        <taxon>Alphaproteobacteria</taxon>
        <taxon>Hyphomicrobiales</taxon>
        <taxon>Rhizobiaceae</taxon>
        <taxon>Ciceribacter</taxon>
    </lineage>
</organism>
<dbReference type="Gene3D" id="3.10.560.10">
    <property type="entry name" value="Outer membrane lipoprotein wza domain like"/>
    <property type="match status" value="2"/>
</dbReference>
<dbReference type="Gene3D" id="3.30.1950.10">
    <property type="entry name" value="wza like domain"/>
    <property type="match status" value="1"/>
</dbReference>
<evidence type="ECO:0000256" key="1">
    <source>
        <dbReference type="ARBA" id="ARBA00022729"/>
    </source>
</evidence>
<dbReference type="Pfam" id="PF25994">
    <property type="entry name" value="HH_AprE"/>
    <property type="match status" value="1"/>
</dbReference>
<dbReference type="Proteomes" id="UP000291088">
    <property type="component" value="Unassembled WGS sequence"/>
</dbReference>
<proteinExistence type="predicted"/>
<evidence type="ECO:0000259" key="3">
    <source>
        <dbReference type="Pfam" id="PF25994"/>
    </source>
</evidence>
<dbReference type="RefSeq" id="WP_129333406.1">
    <property type="nucleotide sequence ID" value="NZ_SDVB01000253.1"/>
</dbReference>
<accession>A0A4Q2SZF3</accession>
<dbReference type="InterPro" id="IPR049712">
    <property type="entry name" value="Poly_export"/>
</dbReference>
<feature type="domain" description="Polysaccharide export protein N-terminal" evidence="2">
    <location>
        <begin position="38"/>
        <end position="123"/>
    </location>
</feature>
<dbReference type="InterPro" id="IPR058781">
    <property type="entry name" value="HH_AprE-like"/>
</dbReference>
<dbReference type="Pfam" id="PF02563">
    <property type="entry name" value="Poly_export"/>
    <property type="match status" value="1"/>
</dbReference>
<dbReference type="EMBL" id="SDVB01000253">
    <property type="protein sequence ID" value="RYC10014.1"/>
    <property type="molecule type" value="Genomic_DNA"/>
</dbReference>
<reference evidence="4 5" key="1">
    <citation type="submission" date="2019-01" db="EMBL/GenBank/DDBJ databases">
        <authorList>
            <person name="Deng T."/>
        </authorList>
    </citation>
    <scope>NUCLEOTIDE SEQUENCE [LARGE SCALE GENOMIC DNA]</scope>
    <source>
        <strain evidence="4 5">F8825</strain>
    </source>
</reference>
<evidence type="ECO:0000313" key="5">
    <source>
        <dbReference type="Proteomes" id="UP000291088"/>
    </source>
</evidence>
<keyword evidence="5" id="KW-1185">Reference proteome</keyword>
<gene>
    <name evidence="4" type="ORF">EUU22_18210</name>
</gene>